<evidence type="ECO:0000313" key="2">
    <source>
        <dbReference type="EMBL" id="MPL54912.1"/>
    </source>
</evidence>
<feature type="transmembrane region" description="Helical" evidence="1">
    <location>
        <begin position="138"/>
        <end position="160"/>
    </location>
</feature>
<reference evidence="2" key="1">
    <citation type="submission" date="2019-08" db="EMBL/GenBank/DDBJ databases">
        <authorList>
            <person name="Kucharzyk K."/>
            <person name="Murdoch R.W."/>
            <person name="Higgins S."/>
            <person name="Loffler F."/>
        </authorList>
    </citation>
    <scope>NUCLEOTIDE SEQUENCE</scope>
</reference>
<dbReference type="EMBL" id="VSSQ01000001">
    <property type="protein sequence ID" value="MPL54912.1"/>
    <property type="molecule type" value="Genomic_DNA"/>
</dbReference>
<proteinExistence type="predicted"/>
<evidence type="ECO:0008006" key="3">
    <source>
        <dbReference type="Google" id="ProtNLM"/>
    </source>
</evidence>
<keyword evidence="1" id="KW-1133">Transmembrane helix</keyword>
<gene>
    <name evidence="2" type="ORF">SDC9_00378</name>
</gene>
<dbReference type="AlphaFoldDB" id="A0A644SMS6"/>
<dbReference type="PROSITE" id="PS51257">
    <property type="entry name" value="PROKAR_LIPOPROTEIN"/>
    <property type="match status" value="1"/>
</dbReference>
<keyword evidence="1" id="KW-0472">Membrane</keyword>
<comment type="caution">
    <text evidence="2">The sequence shown here is derived from an EMBL/GenBank/DDBJ whole genome shotgun (WGS) entry which is preliminary data.</text>
</comment>
<keyword evidence="1" id="KW-0812">Transmembrane</keyword>
<evidence type="ECO:0000256" key="1">
    <source>
        <dbReference type="SAM" id="Phobius"/>
    </source>
</evidence>
<organism evidence="2">
    <name type="scientific">bioreactor metagenome</name>
    <dbReference type="NCBI Taxonomy" id="1076179"/>
    <lineage>
        <taxon>unclassified sequences</taxon>
        <taxon>metagenomes</taxon>
        <taxon>ecological metagenomes</taxon>
    </lineage>
</organism>
<accession>A0A644SMS6</accession>
<name>A0A644SMS6_9ZZZZ</name>
<sequence length="162" mass="18454">MKKFLTFISLLFVLLLALVSCASKKPSEPVIIETTKTIKEVVKDTVFTVKADSSYYKAYVDCRDGKPIITNTQAKTGLNLKAPKVNLKNGLLQVECKIDSSAIAFKYLQKYITVEKPKIVFVPKVEYKEKPFRWYHKFLMWTGGIFLFLSAVGVFLKFTVKP</sequence>
<protein>
    <recommendedName>
        <fullName evidence="3">Lipoprotein</fullName>
    </recommendedName>
</protein>